<sequence length="366" mass="41101">MKPTPLDEFPVHQTPLPMAQVGTSDRNFYDRYYFNAHDRTGEVFLVTGFGVYPNLGVVDAFATVRHGDTQRSVRFSDALESRSLEPAVGGYRIEVIDPLRSLRLICEHPDLSMDMTWQGSFDAVLEDRHVLLEGTRAMLDASRFAQVGSWSGTLSVDGRDFSVDPDVWLGTRDRSWGIRPSGESDPPGRWAAEPREGFWWTYIPLRFDDYAMVVILQESPDGHRTLNHASWVFADGRIEQLGWPRLEVDYRSGTRHPECARLHLTTPRGEPLLLEVETLGGVPLSMGAGYVGDPAWSHGRWMGREWSESVTYDMTSPDVVNMLPFNVVDHVARATCNGDEGWGLFEHATMGRHDPSGFGGWGDMAK</sequence>
<evidence type="ECO:0000259" key="1">
    <source>
        <dbReference type="Pfam" id="PF23212"/>
    </source>
</evidence>
<accession>A0A2A2WQS6</accession>
<dbReference type="AlphaFoldDB" id="A0A2A2WQS6"/>
<dbReference type="InterPro" id="IPR055492">
    <property type="entry name" value="DUF7064"/>
</dbReference>
<comment type="caution">
    <text evidence="2">The sequence shown here is derived from an EMBL/GenBank/DDBJ whole genome shotgun (WGS) entry which is preliminary data.</text>
</comment>
<feature type="domain" description="DUF7064" evidence="1">
    <location>
        <begin position="199"/>
        <end position="306"/>
    </location>
</feature>
<name>A0A2A2WQS6_9ACTN</name>
<evidence type="ECO:0000313" key="3">
    <source>
        <dbReference type="Proteomes" id="UP000218810"/>
    </source>
</evidence>
<gene>
    <name evidence="2" type="ORF">CEY15_08275</name>
</gene>
<dbReference type="RefSeq" id="WP_095718021.1">
    <property type="nucleotide sequence ID" value="NZ_NTGA01000014.1"/>
</dbReference>
<dbReference type="Proteomes" id="UP000218810">
    <property type="component" value="Unassembled WGS sequence"/>
</dbReference>
<evidence type="ECO:0000313" key="2">
    <source>
        <dbReference type="EMBL" id="PAY23562.1"/>
    </source>
</evidence>
<proteinExistence type="predicted"/>
<reference evidence="3" key="1">
    <citation type="submission" date="2017-09" db="EMBL/GenBank/DDBJ databases">
        <authorList>
            <person name="Zhang Y."/>
            <person name="Huang X."/>
            <person name="Liu J."/>
            <person name="Lu L."/>
            <person name="Peng K."/>
        </authorList>
    </citation>
    <scope>NUCLEOTIDE SEQUENCE [LARGE SCALE GENOMIC DNA]</scope>
    <source>
        <strain evidence="3">S-XJ-1</strain>
    </source>
</reference>
<keyword evidence="3" id="KW-1185">Reference proteome</keyword>
<dbReference type="OrthoDB" id="333076at2"/>
<protein>
    <recommendedName>
        <fullName evidence="1">DUF7064 domain-containing protein</fullName>
    </recommendedName>
</protein>
<dbReference type="SUPFAM" id="SSF159245">
    <property type="entry name" value="AttH-like"/>
    <property type="match status" value="1"/>
</dbReference>
<dbReference type="EMBL" id="NTGA01000014">
    <property type="protein sequence ID" value="PAY23562.1"/>
    <property type="molecule type" value="Genomic_DNA"/>
</dbReference>
<dbReference type="Pfam" id="PF23212">
    <property type="entry name" value="DUF7064"/>
    <property type="match status" value="1"/>
</dbReference>
<organism evidence="2 3">
    <name type="scientific">Dietzia natronolimnaea</name>
    <dbReference type="NCBI Taxonomy" id="161920"/>
    <lineage>
        <taxon>Bacteria</taxon>
        <taxon>Bacillati</taxon>
        <taxon>Actinomycetota</taxon>
        <taxon>Actinomycetes</taxon>
        <taxon>Mycobacteriales</taxon>
        <taxon>Dietziaceae</taxon>
        <taxon>Dietzia</taxon>
    </lineage>
</organism>